<evidence type="ECO:0000313" key="2">
    <source>
        <dbReference type="EMBL" id="KAK0740667.1"/>
    </source>
</evidence>
<keyword evidence="1" id="KW-1133">Transmembrane helix</keyword>
<gene>
    <name evidence="2" type="ORF">B0T18DRAFT_213881</name>
</gene>
<feature type="transmembrane region" description="Helical" evidence="1">
    <location>
        <begin position="64"/>
        <end position="90"/>
    </location>
</feature>
<sequence>MDIMTYPNLGRLVLVVVHYCLFFSFSVGVAATWVTLLLMTWMGLAGKGCWWAGLGQVGSDRVGLGWAGLFAACKLWCFAVCWHHVALLVLRNYTNTWWVDGREWRWTVPGLGGGYSVSTALAGRSCRPGKA</sequence>
<evidence type="ECO:0000256" key="1">
    <source>
        <dbReference type="SAM" id="Phobius"/>
    </source>
</evidence>
<keyword evidence="3" id="KW-1185">Reference proteome</keyword>
<comment type="caution">
    <text evidence="2">The sequence shown here is derived from an EMBL/GenBank/DDBJ whole genome shotgun (WGS) entry which is preliminary data.</text>
</comment>
<protein>
    <submittedName>
        <fullName evidence="2">Uncharacterized protein</fullName>
    </submittedName>
</protein>
<keyword evidence="1" id="KW-0812">Transmembrane</keyword>
<accession>A0AA40EJT5</accession>
<dbReference type="EMBL" id="JAUKUD010000006">
    <property type="protein sequence ID" value="KAK0740667.1"/>
    <property type="molecule type" value="Genomic_DNA"/>
</dbReference>
<dbReference type="AlphaFoldDB" id="A0AA40EJT5"/>
<evidence type="ECO:0000313" key="3">
    <source>
        <dbReference type="Proteomes" id="UP001172155"/>
    </source>
</evidence>
<reference evidence="2" key="1">
    <citation type="submission" date="2023-06" db="EMBL/GenBank/DDBJ databases">
        <title>Genome-scale phylogeny and comparative genomics of the fungal order Sordariales.</title>
        <authorList>
            <consortium name="Lawrence Berkeley National Laboratory"/>
            <person name="Hensen N."/>
            <person name="Bonometti L."/>
            <person name="Westerberg I."/>
            <person name="Brannstrom I.O."/>
            <person name="Guillou S."/>
            <person name="Cros-Aarteil S."/>
            <person name="Calhoun S."/>
            <person name="Haridas S."/>
            <person name="Kuo A."/>
            <person name="Mondo S."/>
            <person name="Pangilinan J."/>
            <person name="Riley R."/>
            <person name="LaButti K."/>
            <person name="Andreopoulos B."/>
            <person name="Lipzen A."/>
            <person name="Chen C."/>
            <person name="Yanf M."/>
            <person name="Daum C."/>
            <person name="Ng V."/>
            <person name="Clum A."/>
            <person name="Steindorff A."/>
            <person name="Ohm R."/>
            <person name="Martin F."/>
            <person name="Silar P."/>
            <person name="Natvig D."/>
            <person name="Lalanne C."/>
            <person name="Gautier V."/>
            <person name="Ament-velasquez S.L."/>
            <person name="Kruys A."/>
            <person name="Hutchinson M.I."/>
            <person name="Powell A.J."/>
            <person name="Barry K."/>
            <person name="Miller A.N."/>
            <person name="Grigoriev I.V."/>
            <person name="Debuchy R."/>
            <person name="Gladieux P."/>
            <person name="Thoren M.H."/>
            <person name="Johannesson H."/>
        </authorList>
    </citation>
    <scope>NUCLEOTIDE SEQUENCE</scope>
    <source>
        <strain evidence="2">SMH3187-1</strain>
    </source>
</reference>
<feature type="transmembrane region" description="Helical" evidence="1">
    <location>
        <begin position="12"/>
        <end position="44"/>
    </location>
</feature>
<keyword evidence="1" id="KW-0472">Membrane</keyword>
<dbReference type="Proteomes" id="UP001172155">
    <property type="component" value="Unassembled WGS sequence"/>
</dbReference>
<organism evidence="2 3">
    <name type="scientific">Schizothecium vesticola</name>
    <dbReference type="NCBI Taxonomy" id="314040"/>
    <lineage>
        <taxon>Eukaryota</taxon>
        <taxon>Fungi</taxon>
        <taxon>Dikarya</taxon>
        <taxon>Ascomycota</taxon>
        <taxon>Pezizomycotina</taxon>
        <taxon>Sordariomycetes</taxon>
        <taxon>Sordariomycetidae</taxon>
        <taxon>Sordariales</taxon>
        <taxon>Schizotheciaceae</taxon>
        <taxon>Schizothecium</taxon>
    </lineage>
</organism>
<name>A0AA40EJT5_9PEZI</name>
<proteinExistence type="predicted"/>